<proteinExistence type="predicted"/>
<keyword evidence="2" id="KW-1185">Reference proteome</keyword>
<sequence>MLFNYFPDSQESVSLFLSPMSRPGRLALPARGALAFEDRQPDHRGWPPGVKFDRRGGCFRRLSCHAHTDRALCAARATFLR</sequence>
<gene>
    <name evidence="1" type="ORF">F2P44_19225</name>
</gene>
<evidence type="ECO:0000313" key="2">
    <source>
        <dbReference type="Proteomes" id="UP000621455"/>
    </source>
</evidence>
<comment type="caution">
    <text evidence="1">The sequence shown here is derived from an EMBL/GenBank/DDBJ whole genome shotgun (WGS) entry which is preliminary data.</text>
</comment>
<protein>
    <submittedName>
        <fullName evidence="1">Uncharacterized protein</fullName>
    </submittedName>
</protein>
<organism evidence="1 2">
    <name type="scientific">Massilia frigida</name>
    <dbReference type="NCBI Taxonomy" id="2609281"/>
    <lineage>
        <taxon>Bacteria</taxon>
        <taxon>Pseudomonadati</taxon>
        <taxon>Pseudomonadota</taxon>
        <taxon>Betaproteobacteria</taxon>
        <taxon>Burkholderiales</taxon>
        <taxon>Oxalobacteraceae</taxon>
        <taxon>Telluria group</taxon>
        <taxon>Massilia</taxon>
    </lineage>
</organism>
<evidence type="ECO:0000313" key="1">
    <source>
        <dbReference type="EMBL" id="NHZ81392.1"/>
    </source>
</evidence>
<accession>A0ABX0N7L5</accession>
<reference evidence="1 2" key="1">
    <citation type="submission" date="2019-10" db="EMBL/GenBank/DDBJ databases">
        <title>Taxonomy of Antarctic Massilia spp.: description of Massilia rubra sp. nov., Massilia aquatica sp. nov., Massilia mucilaginosa sp. nov., Massilia frigida sp. nov. isolated from streams, lakes and regoliths.</title>
        <authorList>
            <person name="Holochova P."/>
            <person name="Sedlacek I."/>
            <person name="Kralova S."/>
            <person name="Maslanova I."/>
            <person name="Busse H.-J."/>
            <person name="Stankova E."/>
            <person name="Vrbovska V."/>
            <person name="Kovarovic V."/>
            <person name="Bartak M."/>
            <person name="Svec P."/>
            <person name="Pantucek R."/>
        </authorList>
    </citation>
    <scope>NUCLEOTIDE SEQUENCE [LARGE SCALE GENOMIC DNA]</scope>
    <source>
        <strain evidence="1 2">CCM 8695</strain>
    </source>
</reference>
<dbReference type="RefSeq" id="WP_167088724.1">
    <property type="nucleotide sequence ID" value="NZ_WHJG01000021.1"/>
</dbReference>
<dbReference type="Proteomes" id="UP000621455">
    <property type="component" value="Unassembled WGS sequence"/>
</dbReference>
<dbReference type="EMBL" id="WHJG01000021">
    <property type="protein sequence ID" value="NHZ81392.1"/>
    <property type="molecule type" value="Genomic_DNA"/>
</dbReference>
<name>A0ABX0N7L5_9BURK</name>